<comment type="caution">
    <text evidence="8">The sequence shown here is derived from an EMBL/GenBank/DDBJ whole genome shotgun (WGS) entry which is preliminary data.</text>
</comment>
<feature type="signal peptide" evidence="6">
    <location>
        <begin position="1"/>
        <end position="26"/>
    </location>
</feature>
<dbReference type="EMBL" id="BMIP01000014">
    <property type="protein sequence ID" value="GGD83771.1"/>
    <property type="molecule type" value="Genomic_DNA"/>
</dbReference>
<comment type="pathway">
    <text evidence="5">Amino-acid biosynthesis.</text>
</comment>
<evidence type="ECO:0000256" key="4">
    <source>
        <dbReference type="ARBA" id="ARBA00022898"/>
    </source>
</evidence>
<dbReference type="Gene3D" id="3.40.640.10">
    <property type="entry name" value="Type I PLP-dependent aspartate aminotransferase-like (Major domain)"/>
    <property type="match status" value="1"/>
</dbReference>
<keyword evidence="4" id="KW-0663">Pyridoxal phosphate</keyword>
<dbReference type="InterPro" id="IPR004839">
    <property type="entry name" value="Aminotransferase_I/II_large"/>
</dbReference>
<dbReference type="SUPFAM" id="SSF53383">
    <property type="entry name" value="PLP-dependent transferases"/>
    <property type="match status" value="1"/>
</dbReference>
<dbReference type="InterPro" id="IPR015422">
    <property type="entry name" value="PyrdxlP-dep_Trfase_small"/>
</dbReference>
<evidence type="ECO:0000256" key="5">
    <source>
        <dbReference type="ARBA" id="ARBA00029440"/>
    </source>
</evidence>
<feature type="chain" id="PRO_5036747243" evidence="6">
    <location>
        <begin position="27"/>
        <end position="371"/>
    </location>
</feature>
<evidence type="ECO:0000313" key="9">
    <source>
        <dbReference type="Proteomes" id="UP000612349"/>
    </source>
</evidence>
<dbReference type="GO" id="GO:0030170">
    <property type="term" value="F:pyridoxal phosphate binding"/>
    <property type="evidence" value="ECO:0007669"/>
    <property type="project" value="InterPro"/>
</dbReference>
<evidence type="ECO:0000256" key="1">
    <source>
        <dbReference type="ARBA" id="ARBA00007970"/>
    </source>
</evidence>
<sequence length="371" mass="39347">MELSRRRMLTGTTIGGAALVGSSAMAQTATAPAKDPSVFGPPPGVAQLSRNENPFGPAPSAIQAIYDEAKNGCYYANGGVEKLTGIIASHYSLSPDNITISSGSTEVLCAAALALPDGKAILCPELFWDTTVKYAERKGATLKRVPLAEDMSVDLDAMAKAIGPDVGMIQICNPNNPTGMATGGAALRSFIQNVPADIPILVDEAYNELTSDPAFFSVSDMVNDHPNLIVCRTFSKIFGMAGLRVGYALSHPDTAMELRSYLMSFGGNTAGLSAAIASFEDETFKTYSKYQVLAARKIIMDAVTGAGLTALPSETNFVYVKVPDADALQKAMAENGVSIRGAYGKWTNWSRVSCGYIEDVKRYAELLPQLV</sequence>
<keyword evidence="2 8" id="KW-0032">Aminotransferase</keyword>
<proteinExistence type="inferred from homology"/>
<dbReference type="GO" id="GO:0008483">
    <property type="term" value="F:transaminase activity"/>
    <property type="evidence" value="ECO:0007669"/>
    <property type="project" value="UniProtKB-KW"/>
</dbReference>
<dbReference type="Gene3D" id="3.90.1150.10">
    <property type="entry name" value="Aspartate Aminotransferase, domain 1"/>
    <property type="match status" value="1"/>
</dbReference>
<dbReference type="Proteomes" id="UP000612349">
    <property type="component" value="Unassembled WGS sequence"/>
</dbReference>
<reference evidence="8" key="2">
    <citation type="submission" date="2020-09" db="EMBL/GenBank/DDBJ databases">
        <authorList>
            <person name="Sun Q."/>
            <person name="Zhou Y."/>
        </authorList>
    </citation>
    <scope>NUCLEOTIDE SEQUENCE</scope>
    <source>
        <strain evidence="8">CGMCC 1.15360</strain>
    </source>
</reference>
<dbReference type="InterPro" id="IPR015424">
    <property type="entry name" value="PyrdxlP-dep_Trfase"/>
</dbReference>
<dbReference type="CDD" id="cd00609">
    <property type="entry name" value="AAT_like"/>
    <property type="match status" value="1"/>
</dbReference>
<dbReference type="AlphaFoldDB" id="A0A917E022"/>
<dbReference type="InterPro" id="IPR006311">
    <property type="entry name" value="TAT_signal"/>
</dbReference>
<evidence type="ECO:0000256" key="2">
    <source>
        <dbReference type="ARBA" id="ARBA00022576"/>
    </source>
</evidence>
<keyword evidence="9" id="KW-1185">Reference proteome</keyword>
<evidence type="ECO:0000313" key="8">
    <source>
        <dbReference type="EMBL" id="GGD83771.1"/>
    </source>
</evidence>
<dbReference type="PANTHER" id="PTHR43643:SF3">
    <property type="entry name" value="HISTIDINOL-PHOSPHATE AMINOTRANSFERASE"/>
    <property type="match status" value="1"/>
</dbReference>
<accession>A0A917E022</accession>
<dbReference type="Pfam" id="PF00155">
    <property type="entry name" value="Aminotran_1_2"/>
    <property type="match status" value="1"/>
</dbReference>
<dbReference type="PANTHER" id="PTHR43643">
    <property type="entry name" value="HISTIDINOL-PHOSPHATE AMINOTRANSFERASE 2"/>
    <property type="match status" value="1"/>
</dbReference>
<reference evidence="8" key="1">
    <citation type="journal article" date="2014" name="Int. J. Syst. Evol. Microbiol.">
        <title>Complete genome sequence of Corynebacterium casei LMG S-19264T (=DSM 44701T), isolated from a smear-ripened cheese.</title>
        <authorList>
            <consortium name="US DOE Joint Genome Institute (JGI-PGF)"/>
            <person name="Walter F."/>
            <person name="Albersmeier A."/>
            <person name="Kalinowski J."/>
            <person name="Ruckert C."/>
        </authorList>
    </citation>
    <scope>NUCLEOTIDE SEQUENCE</scope>
    <source>
        <strain evidence="8">CGMCC 1.15360</strain>
    </source>
</reference>
<name>A0A917E022_9SPHN</name>
<evidence type="ECO:0000256" key="6">
    <source>
        <dbReference type="SAM" id="SignalP"/>
    </source>
</evidence>
<gene>
    <name evidence="8" type="primary">hisC</name>
    <name evidence="8" type="ORF">GCM10010990_37350</name>
</gene>
<dbReference type="InterPro" id="IPR015421">
    <property type="entry name" value="PyrdxlP-dep_Trfase_major"/>
</dbReference>
<keyword evidence="3" id="KW-0808">Transferase</keyword>
<dbReference type="PROSITE" id="PS51318">
    <property type="entry name" value="TAT"/>
    <property type="match status" value="1"/>
</dbReference>
<organism evidence="8 9">
    <name type="scientific">Croceicoccus mobilis</name>
    <dbReference type="NCBI Taxonomy" id="1703339"/>
    <lineage>
        <taxon>Bacteria</taxon>
        <taxon>Pseudomonadati</taxon>
        <taxon>Pseudomonadota</taxon>
        <taxon>Alphaproteobacteria</taxon>
        <taxon>Sphingomonadales</taxon>
        <taxon>Erythrobacteraceae</taxon>
        <taxon>Croceicoccus</taxon>
    </lineage>
</organism>
<comment type="similarity">
    <text evidence="1">Belongs to the class-II pyridoxal-phosphate-dependent aminotransferase family. Histidinol-phosphate aminotransferase subfamily.</text>
</comment>
<evidence type="ECO:0000259" key="7">
    <source>
        <dbReference type="Pfam" id="PF00155"/>
    </source>
</evidence>
<dbReference type="RefSeq" id="WP_229665585.1">
    <property type="nucleotide sequence ID" value="NZ_BMIP01000014.1"/>
</dbReference>
<evidence type="ECO:0000256" key="3">
    <source>
        <dbReference type="ARBA" id="ARBA00022679"/>
    </source>
</evidence>
<keyword evidence="6" id="KW-0732">Signal</keyword>
<protein>
    <submittedName>
        <fullName evidence="8">Histidinol-phosphate aminotransferase</fullName>
    </submittedName>
</protein>
<dbReference type="InterPro" id="IPR050106">
    <property type="entry name" value="HistidinolP_aminotransfase"/>
</dbReference>
<feature type="domain" description="Aminotransferase class I/classII large" evidence="7">
    <location>
        <begin position="46"/>
        <end position="364"/>
    </location>
</feature>